<gene>
    <name evidence="2" type="ORF">FJT64_008850</name>
</gene>
<name>A0A6A4VFN8_AMPAM</name>
<sequence length="258" mass="28375">MCLVGAPAEFIREEVAQSASWVTNDAEILTKLEASLKLDLQRRRLALEAWGVELELFSTAQQQRDAGHTDLKLRRDITVPAGTEALVPVQRSTLQHAGTRQLEPDLSTTVFTIEQLRDEQRMDPQISPVRAALLSEQDLSSFSPFELLFARSARRPETCISDPPAASETEPVTSGHTPAEEVTQRRQLLDQLQRDAQHRVRFTCDRLVGITCDTPADFVTCTAEEKPSTWVAMGARTAGDALPPTGNAASLITCAGRI</sequence>
<dbReference type="Proteomes" id="UP000440578">
    <property type="component" value="Unassembled WGS sequence"/>
</dbReference>
<evidence type="ECO:0000313" key="2">
    <source>
        <dbReference type="EMBL" id="KAF0293256.1"/>
    </source>
</evidence>
<organism evidence="2 3">
    <name type="scientific">Amphibalanus amphitrite</name>
    <name type="common">Striped barnacle</name>
    <name type="synonym">Balanus amphitrite</name>
    <dbReference type="NCBI Taxonomy" id="1232801"/>
    <lineage>
        <taxon>Eukaryota</taxon>
        <taxon>Metazoa</taxon>
        <taxon>Ecdysozoa</taxon>
        <taxon>Arthropoda</taxon>
        <taxon>Crustacea</taxon>
        <taxon>Multicrustacea</taxon>
        <taxon>Cirripedia</taxon>
        <taxon>Thoracica</taxon>
        <taxon>Thoracicalcarea</taxon>
        <taxon>Balanomorpha</taxon>
        <taxon>Balanoidea</taxon>
        <taxon>Balanidae</taxon>
        <taxon>Amphibalaninae</taxon>
        <taxon>Amphibalanus</taxon>
    </lineage>
</organism>
<accession>A0A6A4VFN8</accession>
<evidence type="ECO:0000313" key="3">
    <source>
        <dbReference type="Proteomes" id="UP000440578"/>
    </source>
</evidence>
<protein>
    <submittedName>
        <fullName evidence="2">Uncharacterized protein</fullName>
    </submittedName>
</protein>
<dbReference type="EMBL" id="VIIS01001757">
    <property type="protein sequence ID" value="KAF0293256.1"/>
    <property type="molecule type" value="Genomic_DNA"/>
</dbReference>
<evidence type="ECO:0000256" key="1">
    <source>
        <dbReference type="SAM" id="MobiDB-lite"/>
    </source>
</evidence>
<dbReference type="AlphaFoldDB" id="A0A6A4VFN8"/>
<proteinExistence type="predicted"/>
<keyword evidence="3" id="KW-1185">Reference proteome</keyword>
<feature type="region of interest" description="Disordered" evidence="1">
    <location>
        <begin position="160"/>
        <end position="183"/>
    </location>
</feature>
<reference evidence="2 3" key="1">
    <citation type="submission" date="2019-07" db="EMBL/GenBank/DDBJ databases">
        <title>Draft genome assembly of a fouling barnacle, Amphibalanus amphitrite (Darwin, 1854): The first reference genome for Thecostraca.</title>
        <authorList>
            <person name="Kim W."/>
        </authorList>
    </citation>
    <scope>NUCLEOTIDE SEQUENCE [LARGE SCALE GENOMIC DNA]</scope>
    <source>
        <strain evidence="2">SNU_AA5</strain>
        <tissue evidence="2">Soma without cirri and trophi</tissue>
    </source>
</reference>
<comment type="caution">
    <text evidence="2">The sequence shown here is derived from an EMBL/GenBank/DDBJ whole genome shotgun (WGS) entry which is preliminary data.</text>
</comment>